<dbReference type="HAMAP" id="MF_00097">
    <property type="entry name" value="TMP_synthase"/>
    <property type="match status" value="1"/>
</dbReference>
<proteinExistence type="inferred from homology"/>
<evidence type="ECO:0000256" key="5">
    <source>
        <dbReference type="ARBA" id="ARBA00022842"/>
    </source>
</evidence>
<feature type="binding site" evidence="10">
    <location>
        <position position="101"/>
    </location>
    <ligand>
        <name>Mg(2+)</name>
        <dbReference type="ChEBI" id="CHEBI:18420"/>
    </ligand>
</feature>
<dbReference type="Proteomes" id="UP000823858">
    <property type="component" value="Unassembled WGS sequence"/>
</dbReference>
<feature type="binding site" evidence="10">
    <location>
        <begin position="209"/>
        <end position="210"/>
    </location>
    <ligand>
        <name>2-[(2R,5Z)-2-carboxy-4-methylthiazol-5(2H)-ylidene]ethyl phosphate</name>
        <dbReference type="ChEBI" id="CHEBI:62899"/>
    </ligand>
</feature>
<dbReference type="GO" id="GO:0005737">
    <property type="term" value="C:cytoplasm"/>
    <property type="evidence" value="ECO:0007669"/>
    <property type="project" value="TreeGrafter"/>
</dbReference>
<gene>
    <name evidence="10 14" type="primary">thiE</name>
    <name evidence="14" type="ORF">H9751_05250</name>
</gene>
<dbReference type="AlphaFoldDB" id="A0A9D2QF37"/>
<evidence type="ECO:0000256" key="11">
    <source>
        <dbReference type="RuleBase" id="RU003826"/>
    </source>
</evidence>
<dbReference type="GO" id="GO:0004789">
    <property type="term" value="F:thiamine-phosphate diphosphorylase activity"/>
    <property type="evidence" value="ECO:0007669"/>
    <property type="project" value="UniProtKB-UniRule"/>
</dbReference>
<dbReference type="CDD" id="cd00564">
    <property type="entry name" value="TMP_TenI"/>
    <property type="match status" value="1"/>
</dbReference>
<dbReference type="Pfam" id="PF02581">
    <property type="entry name" value="TMP-TENI"/>
    <property type="match status" value="1"/>
</dbReference>
<dbReference type="GO" id="GO:0009228">
    <property type="term" value="P:thiamine biosynthetic process"/>
    <property type="evidence" value="ECO:0007669"/>
    <property type="project" value="UniProtKB-KW"/>
</dbReference>
<evidence type="ECO:0000256" key="12">
    <source>
        <dbReference type="RuleBase" id="RU004253"/>
    </source>
</evidence>
<dbReference type="PANTHER" id="PTHR20857">
    <property type="entry name" value="THIAMINE-PHOSPHATE PYROPHOSPHORYLASE"/>
    <property type="match status" value="1"/>
</dbReference>
<evidence type="ECO:0000256" key="10">
    <source>
        <dbReference type="HAMAP-Rule" id="MF_00097"/>
    </source>
</evidence>
<organism evidence="14 15">
    <name type="scientific">Candidatus Corynebacterium faecigallinarum</name>
    <dbReference type="NCBI Taxonomy" id="2838528"/>
    <lineage>
        <taxon>Bacteria</taxon>
        <taxon>Bacillati</taxon>
        <taxon>Actinomycetota</taxon>
        <taxon>Actinomycetes</taxon>
        <taxon>Mycobacteriales</taxon>
        <taxon>Corynebacteriaceae</taxon>
        <taxon>Corynebacterium</taxon>
    </lineage>
</organism>
<evidence type="ECO:0000256" key="7">
    <source>
        <dbReference type="ARBA" id="ARBA00047334"/>
    </source>
</evidence>
<protein>
    <recommendedName>
        <fullName evidence="10">Thiamine-phosphate synthase</fullName>
        <shortName evidence="10">TP synthase</shortName>
        <shortName evidence="10">TPS</shortName>
        <ecNumber evidence="10">2.5.1.3</ecNumber>
    </recommendedName>
    <alternativeName>
        <fullName evidence="10">Thiamine-phosphate pyrophosphorylase</fullName>
        <shortName evidence="10">TMP pyrophosphorylase</shortName>
        <shortName evidence="10">TMP-PPase</shortName>
    </alternativeName>
</protein>
<reference evidence="14" key="2">
    <citation type="submission" date="2021-04" db="EMBL/GenBank/DDBJ databases">
        <authorList>
            <person name="Gilroy R."/>
        </authorList>
    </citation>
    <scope>NUCLEOTIDE SEQUENCE</scope>
    <source>
        <strain evidence="14">ChiHjej13B12-4958</strain>
    </source>
</reference>
<feature type="binding site" evidence="10">
    <location>
        <position position="189"/>
    </location>
    <ligand>
        <name>2-[(2R,5Z)-2-carboxy-4-methylthiazol-5(2H)-ylidene]ethyl phosphate</name>
        <dbReference type="ChEBI" id="CHEBI:62899"/>
    </ligand>
</feature>
<evidence type="ECO:0000259" key="13">
    <source>
        <dbReference type="Pfam" id="PF02581"/>
    </source>
</evidence>
<evidence type="ECO:0000256" key="9">
    <source>
        <dbReference type="ARBA" id="ARBA00047883"/>
    </source>
</evidence>
<accession>A0A9D2QF37</accession>
<dbReference type="Gene3D" id="3.20.20.70">
    <property type="entry name" value="Aldolase class I"/>
    <property type="match status" value="1"/>
</dbReference>
<keyword evidence="4 10" id="KW-0479">Metal-binding</keyword>
<evidence type="ECO:0000313" key="15">
    <source>
        <dbReference type="Proteomes" id="UP000823858"/>
    </source>
</evidence>
<comment type="similarity">
    <text evidence="10 11">Belongs to the thiamine-phosphate synthase family.</text>
</comment>
<reference evidence="14" key="1">
    <citation type="journal article" date="2021" name="PeerJ">
        <title>Extensive microbial diversity within the chicken gut microbiome revealed by metagenomics and culture.</title>
        <authorList>
            <person name="Gilroy R."/>
            <person name="Ravi A."/>
            <person name="Getino M."/>
            <person name="Pursley I."/>
            <person name="Horton D.L."/>
            <person name="Alikhan N.F."/>
            <person name="Baker D."/>
            <person name="Gharbi K."/>
            <person name="Hall N."/>
            <person name="Watson M."/>
            <person name="Adriaenssens E.M."/>
            <person name="Foster-Nyarko E."/>
            <person name="Jarju S."/>
            <person name="Secka A."/>
            <person name="Antonio M."/>
            <person name="Oren A."/>
            <person name="Chaudhuri R.R."/>
            <person name="La Ragione R."/>
            <person name="Hildebrand F."/>
            <person name="Pallen M.J."/>
        </authorList>
    </citation>
    <scope>NUCLEOTIDE SEQUENCE</scope>
    <source>
        <strain evidence="14">ChiHjej13B12-4958</strain>
    </source>
</reference>
<feature type="domain" description="Thiamine phosphate synthase/TenI" evidence="13">
    <location>
        <begin position="19"/>
        <end position="212"/>
    </location>
</feature>
<evidence type="ECO:0000256" key="1">
    <source>
        <dbReference type="ARBA" id="ARBA00003814"/>
    </source>
</evidence>
<evidence type="ECO:0000256" key="4">
    <source>
        <dbReference type="ARBA" id="ARBA00022723"/>
    </source>
</evidence>
<feature type="binding site" evidence="10">
    <location>
        <begin position="152"/>
        <end position="154"/>
    </location>
    <ligand>
        <name>2-[(2R,5Z)-2-carboxy-4-methylthiazol-5(2H)-ylidene]ethyl phosphate</name>
        <dbReference type="ChEBI" id="CHEBI:62899"/>
    </ligand>
</feature>
<dbReference type="InterPro" id="IPR013785">
    <property type="entry name" value="Aldolase_TIM"/>
</dbReference>
<dbReference type="GO" id="GO:0000287">
    <property type="term" value="F:magnesium ion binding"/>
    <property type="evidence" value="ECO:0007669"/>
    <property type="project" value="UniProtKB-UniRule"/>
</dbReference>
<dbReference type="NCBIfam" id="TIGR00693">
    <property type="entry name" value="thiE"/>
    <property type="match status" value="1"/>
</dbReference>
<comment type="pathway">
    <text evidence="2 10 12">Cofactor biosynthesis; thiamine diphosphate biosynthesis; thiamine phosphate from 4-amino-2-methyl-5-diphosphomethylpyrimidine and 4-methyl-5-(2-phosphoethyl)-thiazole: step 1/1.</text>
</comment>
<comment type="cofactor">
    <cofactor evidence="10">
        <name>Mg(2+)</name>
        <dbReference type="ChEBI" id="CHEBI:18420"/>
    </cofactor>
    <text evidence="10">Binds 1 Mg(2+) ion per subunit.</text>
</comment>
<keyword evidence="3 10" id="KW-0808">Transferase</keyword>
<dbReference type="PANTHER" id="PTHR20857:SF23">
    <property type="entry name" value="THIAMINE BIOSYNTHETIC BIFUNCTIONAL ENZYME"/>
    <property type="match status" value="1"/>
</dbReference>
<evidence type="ECO:0000313" key="14">
    <source>
        <dbReference type="EMBL" id="HJC84938.1"/>
    </source>
</evidence>
<comment type="catalytic activity">
    <reaction evidence="8 10 11">
        <text>2-(2-carboxy-4-methylthiazol-5-yl)ethyl phosphate + 4-amino-2-methyl-5-(diphosphooxymethyl)pyrimidine + 2 H(+) = thiamine phosphate + CO2 + diphosphate</text>
        <dbReference type="Rhea" id="RHEA:47848"/>
        <dbReference type="ChEBI" id="CHEBI:15378"/>
        <dbReference type="ChEBI" id="CHEBI:16526"/>
        <dbReference type="ChEBI" id="CHEBI:33019"/>
        <dbReference type="ChEBI" id="CHEBI:37575"/>
        <dbReference type="ChEBI" id="CHEBI:57841"/>
        <dbReference type="ChEBI" id="CHEBI:62890"/>
        <dbReference type="EC" id="2.5.1.3"/>
    </reaction>
</comment>
<comment type="function">
    <text evidence="1 10">Condenses 4-methyl-5-(beta-hydroxyethyl)thiazole monophosphate (THZ-P) and 2-methyl-4-amino-5-hydroxymethyl pyrimidine pyrophosphate (HMP-PP) to form thiamine monophosphate (TMP).</text>
</comment>
<sequence>MTPASADTRRPSPAPDWSLYLVTDPDLGGGRDAVRPLVSAAVSGGVSVVQLRDKHLDPAGFTARAAELAAALRPTGVPLFLNDRVDIAAELGLHLHIGQDDMDYVGARATLPDTSMIGLSVDRHEQIDELQRLVGLGVRPPDVLGLGPVHLTDTKTNTGRALGVTGPGSVSELAAHALTLGIPSVAIGGVGTGNATALAHTPVAGLCVVSAIMAAGSTSAATTAARQLLSLFTTSKEAS</sequence>
<dbReference type="InterPro" id="IPR034291">
    <property type="entry name" value="TMP_synthase"/>
</dbReference>
<keyword evidence="5 10" id="KW-0460">Magnesium</keyword>
<dbReference type="EC" id="2.5.1.3" evidence="10"/>
<evidence type="ECO:0000256" key="3">
    <source>
        <dbReference type="ARBA" id="ARBA00022679"/>
    </source>
</evidence>
<evidence type="ECO:0000256" key="8">
    <source>
        <dbReference type="ARBA" id="ARBA00047851"/>
    </source>
</evidence>
<dbReference type="InterPro" id="IPR036206">
    <property type="entry name" value="ThiamineP_synth_sf"/>
</dbReference>
<feature type="binding site" evidence="10">
    <location>
        <position position="83"/>
    </location>
    <ligand>
        <name>Mg(2+)</name>
        <dbReference type="ChEBI" id="CHEBI:18420"/>
    </ligand>
</feature>
<dbReference type="EMBL" id="DWVP01000013">
    <property type="protein sequence ID" value="HJC84938.1"/>
    <property type="molecule type" value="Genomic_DNA"/>
</dbReference>
<comment type="catalytic activity">
    <reaction evidence="9 10 11">
        <text>2-[(2R,5Z)-2-carboxy-4-methylthiazol-5(2H)-ylidene]ethyl phosphate + 4-amino-2-methyl-5-(diphosphooxymethyl)pyrimidine + 2 H(+) = thiamine phosphate + CO2 + diphosphate</text>
        <dbReference type="Rhea" id="RHEA:47844"/>
        <dbReference type="ChEBI" id="CHEBI:15378"/>
        <dbReference type="ChEBI" id="CHEBI:16526"/>
        <dbReference type="ChEBI" id="CHEBI:33019"/>
        <dbReference type="ChEBI" id="CHEBI:37575"/>
        <dbReference type="ChEBI" id="CHEBI:57841"/>
        <dbReference type="ChEBI" id="CHEBI:62899"/>
        <dbReference type="EC" id="2.5.1.3"/>
    </reaction>
</comment>
<feature type="binding site" evidence="10">
    <location>
        <begin position="50"/>
        <end position="54"/>
    </location>
    <ligand>
        <name>4-amino-2-methyl-5-(diphosphooxymethyl)pyrimidine</name>
        <dbReference type="ChEBI" id="CHEBI:57841"/>
    </ligand>
</feature>
<dbReference type="SUPFAM" id="SSF51391">
    <property type="entry name" value="Thiamin phosphate synthase"/>
    <property type="match status" value="1"/>
</dbReference>
<keyword evidence="6 10" id="KW-0784">Thiamine biosynthesis</keyword>
<comment type="catalytic activity">
    <reaction evidence="7 10 11">
        <text>4-methyl-5-(2-phosphooxyethyl)-thiazole + 4-amino-2-methyl-5-(diphosphooxymethyl)pyrimidine + H(+) = thiamine phosphate + diphosphate</text>
        <dbReference type="Rhea" id="RHEA:22328"/>
        <dbReference type="ChEBI" id="CHEBI:15378"/>
        <dbReference type="ChEBI" id="CHEBI:33019"/>
        <dbReference type="ChEBI" id="CHEBI:37575"/>
        <dbReference type="ChEBI" id="CHEBI:57841"/>
        <dbReference type="ChEBI" id="CHEBI:58296"/>
        <dbReference type="EC" id="2.5.1.3"/>
    </reaction>
</comment>
<comment type="caution">
    <text evidence="14">The sequence shown here is derived from an EMBL/GenBank/DDBJ whole genome shotgun (WGS) entry which is preliminary data.</text>
</comment>
<name>A0A9D2QF37_9CORY</name>
<dbReference type="InterPro" id="IPR022998">
    <property type="entry name" value="ThiamineP_synth_TenI"/>
</dbReference>
<feature type="binding site" evidence="10">
    <location>
        <position position="120"/>
    </location>
    <ligand>
        <name>4-amino-2-methyl-5-(diphosphooxymethyl)pyrimidine</name>
        <dbReference type="ChEBI" id="CHEBI:57841"/>
    </ligand>
</feature>
<evidence type="ECO:0000256" key="2">
    <source>
        <dbReference type="ARBA" id="ARBA00005165"/>
    </source>
</evidence>
<feature type="binding site" evidence="10">
    <location>
        <position position="82"/>
    </location>
    <ligand>
        <name>4-amino-2-methyl-5-(diphosphooxymethyl)pyrimidine</name>
        <dbReference type="ChEBI" id="CHEBI:57841"/>
    </ligand>
</feature>
<dbReference type="GO" id="GO:0009229">
    <property type="term" value="P:thiamine diphosphate biosynthetic process"/>
    <property type="evidence" value="ECO:0007669"/>
    <property type="project" value="UniProtKB-UniRule"/>
</dbReference>
<feature type="binding site" evidence="10">
    <location>
        <position position="155"/>
    </location>
    <ligand>
        <name>4-amino-2-methyl-5-(diphosphooxymethyl)pyrimidine</name>
        <dbReference type="ChEBI" id="CHEBI:57841"/>
    </ligand>
</feature>
<evidence type="ECO:0000256" key="6">
    <source>
        <dbReference type="ARBA" id="ARBA00022977"/>
    </source>
</evidence>